<dbReference type="InterPro" id="IPR012332">
    <property type="entry name" value="Autotransporter_pectin_lyase_C"/>
</dbReference>
<dbReference type="AlphaFoldDB" id="A0A0R1YD16"/>
<organism evidence="1 2">
    <name type="scientific">Lactobacillus hamsteri DSM 5661 = JCM 6256</name>
    <dbReference type="NCBI Taxonomy" id="1423754"/>
    <lineage>
        <taxon>Bacteria</taxon>
        <taxon>Bacillati</taxon>
        <taxon>Bacillota</taxon>
        <taxon>Bacilli</taxon>
        <taxon>Lactobacillales</taxon>
        <taxon>Lactobacillaceae</taxon>
        <taxon>Lactobacillus</taxon>
    </lineage>
</organism>
<dbReference type="InterPro" id="IPR011050">
    <property type="entry name" value="Pectin_lyase_fold/virulence"/>
</dbReference>
<dbReference type="eggNOG" id="ENOG50309IS">
    <property type="taxonomic scope" value="Bacteria"/>
</dbReference>
<accession>A0A0R1YD16</accession>
<name>A0A0R1YD16_9LACO</name>
<dbReference type="RefSeq" id="WP_025079860.1">
    <property type="nucleotide sequence ID" value="NZ_AZGI01000025.1"/>
</dbReference>
<proteinExistence type="predicted"/>
<dbReference type="PATRIC" id="fig|1423754.3.peg.763"/>
<dbReference type="EMBL" id="AZGI01000025">
    <property type="protein sequence ID" value="KRM40269.1"/>
    <property type="molecule type" value="Genomic_DNA"/>
</dbReference>
<dbReference type="Gene3D" id="2.160.20.20">
    <property type="match status" value="1"/>
</dbReference>
<reference evidence="1 2" key="1">
    <citation type="journal article" date="2015" name="Genome Announc.">
        <title>Expanding the biotechnology potential of lactobacilli through comparative genomics of 213 strains and associated genera.</title>
        <authorList>
            <person name="Sun Z."/>
            <person name="Harris H.M."/>
            <person name="McCann A."/>
            <person name="Guo C."/>
            <person name="Argimon S."/>
            <person name="Zhang W."/>
            <person name="Yang X."/>
            <person name="Jeffery I.B."/>
            <person name="Cooney J.C."/>
            <person name="Kagawa T.F."/>
            <person name="Liu W."/>
            <person name="Song Y."/>
            <person name="Salvetti E."/>
            <person name="Wrobel A."/>
            <person name="Rasinkangas P."/>
            <person name="Parkhill J."/>
            <person name="Rea M.C."/>
            <person name="O'Sullivan O."/>
            <person name="Ritari J."/>
            <person name="Douillard F.P."/>
            <person name="Paul Ross R."/>
            <person name="Yang R."/>
            <person name="Briner A.E."/>
            <person name="Felis G.E."/>
            <person name="de Vos W.M."/>
            <person name="Barrangou R."/>
            <person name="Klaenhammer T.R."/>
            <person name="Caufield P.W."/>
            <person name="Cui Y."/>
            <person name="Zhang H."/>
            <person name="O'Toole P.W."/>
        </authorList>
    </citation>
    <scope>NUCLEOTIDE SEQUENCE [LARGE SCALE GENOMIC DNA]</scope>
    <source>
        <strain evidence="1 2">DSM 5661</strain>
    </source>
</reference>
<dbReference type="SUPFAM" id="SSF51126">
    <property type="entry name" value="Pectin lyase-like"/>
    <property type="match status" value="1"/>
</dbReference>
<protein>
    <recommendedName>
        <fullName evidence="3">Right handed beta helix domain-containing protein</fullName>
    </recommendedName>
</protein>
<dbReference type="OrthoDB" id="2268444at2"/>
<dbReference type="Proteomes" id="UP000051223">
    <property type="component" value="Unassembled WGS sequence"/>
</dbReference>
<dbReference type="STRING" id="1423754.FC39_GL000741"/>
<evidence type="ECO:0000313" key="2">
    <source>
        <dbReference type="Proteomes" id="UP000051223"/>
    </source>
</evidence>
<keyword evidence="2" id="KW-1185">Reference proteome</keyword>
<gene>
    <name evidence="1" type="ORF">FC39_GL000741</name>
</gene>
<evidence type="ECO:0000313" key="1">
    <source>
        <dbReference type="EMBL" id="KRM40269.1"/>
    </source>
</evidence>
<sequence>MARIIKVGAGGSEIDWHEALKDLRADDVLLIEPGFYELPQGLELTDITLKGMGSTPEDTTILGYISTSEDSRFVNLENLCINTNTDHNSLSVPTEANGYLSLRNCIIKGTNTDTAAIAINGKTTLELYSTKVINGSLSMFANSDFRLEMNDSVIDYASDEFCALALEGKGTAIINNSCIHGSTNTFEKTNMELDINNSKLDYILLRGQTWLNMLNSEILSTEDSCLYISDSCWSNIVGSKFHGGVFLDKETRTIIQNCTINRMIAVDKAKITMTNSQIIAHADFQDEANADATRVGFNGNMDYEYFLALSGRARLAGHDLILNANDSQLAVQDDAHFNTNVLASDKSSIEVECNKVPNVKIMGMHWTAKKK</sequence>
<evidence type="ECO:0008006" key="3">
    <source>
        <dbReference type="Google" id="ProtNLM"/>
    </source>
</evidence>
<comment type="caution">
    <text evidence="1">The sequence shown here is derived from an EMBL/GenBank/DDBJ whole genome shotgun (WGS) entry which is preliminary data.</text>
</comment>